<reference evidence="1 2" key="1">
    <citation type="submission" date="2021-06" db="EMBL/GenBank/DDBJ databases">
        <title>Caerostris darwini draft genome.</title>
        <authorList>
            <person name="Kono N."/>
            <person name="Arakawa K."/>
        </authorList>
    </citation>
    <scope>NUCLEOTIDE SEQUENCE [LARGE SCALE GENOMIC DNA]</scope>
</reference>
<protein>
    <submittedName>
        <fullName evidence="1">Uncharacterized protein</fullName>
    </submittedName>
</protein>
<evidence type="ECO:0000313" key="2">
    <source>
        <dbReference type="Proteomes" id="UP001054837"/>
    </source>
</evidence>
<dbReference type="Proteomes" id="UP001054837">
    <property type="component" value="Unassembled WGS sequence"/>
</dbReference>
<keyword evidence="2" id="KW-1185">Reference proteome</keyword>
<name>A0AAV4R6D0_9ARAC</name>
<gene>
    <name evidence="1" type="ORF">CDAR_460321</name>
</gene>
<proteinExistence type="predicted"/>
<comment type="caution">
    <text evidence="1">The sequence shown here is derived from an EMBL/GenBank/DDBJ whole genome shotgun (WGS) entry which is preliminary data.</text>
</comment>
<organism evidence="1 2">
    <name type="scientific">Caerostris darwini</name>
    <dbReference type="NCBI Taxonomy" id="1538125"/>
    <lineage>
        <taxon>Eukaryota</taxon>
        <taxon>Metazoa</taxon>
        <taxon>Ecdysozoa</taxon>
        <taxon>Arthropoda</taxon>
        <taxon>Chelicerata</taxon>
        <taxon>Arachnida</taxon>
        <taxon>Araneae</taxon>
        <taxon>Araneomorphae</taxon>
        <taxon>Entelegynae</taxon>
        <taxon>Araneoidea</taxon>
        <taxon>Araneidae</taxon>
        <taxon>Caerostris</taxon>
    </lineage>
</organism>
<dbReference type="AlphaFoldDB" id="A0AAV4R6D0"/>
<evidence type="ECO:0000313" key="1">
    <source>
        <dbReference type="EMBL" id="GIY17888.1"/>
    </source>
</evidence>
<sequence>MIDRQSVRSPLVDNRGVVTRGPAVIDTSGRAPGVTVKNNERTAGLVRSRNEFKKKQRCNSIQLFLPQENEKQQASDNSTPSCRSLCFPSYSVAKRMGKRRN</sequence>
<accession>A0AAV4R6D0</accession>
<dbReference type="EMBL" id="BPLQ01005847">
    <property type="protein sequence ID" value="GIY17888.1"/>
    <property type="molecule type" value="Genomic_DNA"/>
</dbReference>